<evidence type="ECO:0000313" key="2">
    <source>
        <dbReference type="Proteomes" id="UP000275078"/>
    </source>
</evidence>
<keyword evidence="2" id="KW-1185">Reference proteome</keyword>
<evidence type="ECO:0000313" key="1">
    <source>
        <dbReference type="EMBL" id="RPA85885.1"/>
    </source>
</evidence>
<dbReference type="AlphaFoldDB" id="A0A3N4IIC8"/>
<reference evidence="1 2" key="1">
    <citation type="journal article" date="2018" name="Nat. Ecol. Evol.">
        <title>Pezizomycetes genomes reveal the molecular basis of ectomycorrhizal truffle lifestyle.</title>
        <authorList>
            <person name="Murat C."/>
            <person name="Payen T."/>
            <person name="Noel B."/>
            <person name="Kuo A."/>
            <person name="Morin E."/>
            <person name="Chen J."/>
            <person name="Kohler A."/>
            <person name="Krizsan K."/>
            <person name="Balestrini R."/>
            <person name="Da Silva C."/>
            <person name="Montanini B."/>
            <person name="Hainaut M."/>
            <person name="Levati E."/>
            <person name="Barry K.W."/>
            <person name="Belfiori B."/>
            <person name="Cichocki N."/>
            <person name="Clum A."/>
            <person name="Dockter R.B."/>
            <person name="Fauchery L."/>
            <person name="Guy J."/>
            <person name="Iotti M."/>
            <person name="Le Tacon F."/>
            <person name="Lindquist E.A."/>
            <person name="Lipzen A."/>
            <person name="Malagnac F."/>
            <person name="Mello A."/>
            <person name="Molinier V."/>
            <person name="Miyauchi S."/>
            <person name="Poulain J."/>
            <person name="Riccioni C."/>
            <person name="Rubini A."/>
            <person name="Sitrit Y."/>
            <person name="Splivallo R."/>
            <person name="Traeger S."/>
            <person name="Wang M."/>
            <person name="Zifcakova L."/>
            <person name="Wipf D."/>
            <person name="Zambonelli A."/>
            <person name="Paolocci F."/>
            <person name="Nowrousian M."/>
            <person name="Ottonello S."/>
            <person name="Baldrian P."/>
            <person name="Spatafora J.W."/>
            <person name="Henrissat B."/>
            <person name="Nagy L.G."/>
            <person name="Aury J.M."/>
            <person name="Wincker P."/>
            <person name="Grigoriev I.V."/>
            <person name="Bonfante P."/>
            <person name="Martin F.M."/>
        </authorList>
    </citation>
    <scope>NUCLEOTIDE SEQUENCE [LARGE SCALE GENOMIC DNA]</scope>
    <source>
        <strain evidence="1 2">RN42</strain>
    </source>
</reference>
<protein>
    <submittedName>
        <fullName evidence="1">Uncharacterized protein</fullName>
    </submittedName>
</protein>
<name>A0A3N4IIC8_ASCIM</name>
<gene>
    <name evidence="1" type="ORF">BJ508DRAFT_302272</name>
</gene>
<organism evidence="1 2">
    <name type="scientific">Ascobolus immersus RN42</name>
    <dbReference type="NCBI Taxonomy" id="1160509"/>
    <lineage>
        <taxon>Eukaryota</taxon>
        <taxon>Fungi</taxon>
        <taxon>Dikarya</taxon>
        <taxon>Ascomycota</taxon>
        <taxon>Pezizomycotina</taxon>
        <taxon>Pezizomycetes</taxon>
        <taxon>Pezizales</taxon>
        <taxon>Ascobolaceae</taxon>
        <taxon>Ascobolus</taxon>
    </lineage>
</organism>
<dbReference type="Proteomes" id="UP000275078">
    <property type="component" value="Unassembled WGS sequence"/>
</dbReference>
<accession>A0A3N4IIC8</accession>
<dbReference type="EMBL" id="ML119651">
    <property type="protein sequence ID" value="RPA85885.1"/>
    <property type="molecule type" value="Genomic_DNA"/>
</dbReference>
<proteinExistence type="predicted"/>
<sequence>MNRNGNNSRTAYHRFNQTQEPAPYISSQQFPNSQELANADGEINLDDPQNPDGEVIDDEDYVLPLDLWERVAKDQLISRRTFPPKFGSLINMNTSRGSMKTKDWFCWLLH</sequence>